<dbReference type="Proteomes" id="UP000263377">
    <property type="component" value="Unassembled WGS sequence"/>
</dbReference>
<proteinExistence type="predicted"/>
<protein>
    <submittedName>
        <fullName evidence="1">Uncharacterized protein</fullName>
    </submittedName>
</protein>
<dbReference type="RefSeq" id="WP_117490916.1">
    <property type="nucleotide sequence ID" value="NZ_QVIG01000001.1"/>
</dbReference>
<evidence type="ECO:0000313" key="1">
    <source>
        <dbReference type="EMBL" id="RGD62454.1"/>
    </source>
</evidence>
<dbReference type="AlphaFoldDB" id="A0A373A3V5"/>
<name>A0A373A3V5_9ACTN</name>
<dbReference type="EMBL" id="QVIG01000001">
    <property type="protein sequence ID" value="RGD62454.1"/>
    <property type="molecule type" value="Genomic_DNA"/>
</dbReference>
<comment type="caution">
    <text evidence="1">The sequence shown here is derived from an EMBL/GenBank/DDBJ whole genome shotgun (WGS) entry which is preliminary data.</text>
</comment>
<organism evidence="1 2">
    <name type="scientific">Kitasatospora xanthocidica</name>
    <dbReference type="NCBI Taxonomy" id="83382"/>
    <lineage>
        <taxon>Bacteria</taxon>
        <taxon>Bacillati</taxon>
        <taxon>Actinomycetota</taxon>
        <taxon>Actinomycetes</taxon>
        <taxon>Kitasatosporales</taxon>
        <taxon>Streptomycetaceae</taxon>
        <taxon>Kitasatospora</taxon>
    </lineage>
</organism>
<gene>
    <name evidence="1" type="ORF">DR950_36070</name>
</gene>
<accession>A0A373A3V5</accession>
<keyword evidence="2" id="KW-1185">Reference proteome</keyword>
<sequence>MGNASYVWDGSTWQFAKSSVFDGKAWKPVGEIPMYDGHNWRPAGQTPEEFPMFIAARSATFRDRNHVSLPIPPEVAMGDIVVSLCASYGSVTKPANGLRPVVDLLRLRPSDIHLTLNMFLWAPDCGYESAFESFGEDDNMTVANLVYRHGDTGNIPAKPVISYKTYEGVAKAPLDPADDFTTLYVAIAASKDMTAAGWPRGVQRRVSEHGPWQTETIHIMAADTVGSGFTPGDLVFDSLADQLAIAVITIPGKPNPDGKPTWILGDQKASVLGSSTVLE</sequence>
<evidence type="ECO:0000313" key="2">
    <source>
        <dbReference type="Proteomes" id="UP000263377"/>
    </source>
</evidence>
<reference evidence="1 2" key="1">
    <citation type="submission" date="2018-08" db="EMBL/GenBank/DDBJ databases">
        <title>Diversity &amp; Physiological Properties of Lignin-Decomposing Actinobacteria from Soil.</title>
        <authorList>
            <person name="Roh S.G."/>
            <person name="Kim S.B."/>
        </authorList>
    </citation>
    <scope>NUCLEOTIDE SEQUENCE [LARGE SCALE GENOMIC DNA]</scope>
    <source>
        <strain evidence="1 2">MMS17-GH009</strain>
    </source>
</reference>